<evidence type="ECO:0000313" key="12">
    <source>
        <dbReference type="Proteomes" id="UP000326924"/>
    </source>
</evidence>
<dbReference type="Pfam" id="PF02714">
    <property type="entry name" value="RSN1_7TM"/>
    <property type="match status" value="1"/>
</dbReference>
<evidence type="ECO:0008006" key="13">
    <source>
        <dbReference type="Google" id="ProtNLM"/>
    </source>
</evidence>
<proteinExistence type="inferred from homology"/>
<dbReference type="InParanoid" id="A0A5J5FAV7"/>
<comment type="similarity">
    <text evidence="2">Belongs to the CSC1 (TC 1.A.17) family.</text>
</comment>
<feature type="transmembrane region" description="Helical" evidence="7">
    <location>
        <begin position="43"/>
        <end position="65"/>
    </location>
</feature>
<feature type="transmembrane region" description="Helical" evidence="7">
    <location>
        <begin position="129"/>
        <end position="146"/>
    </location>
</feature>
<feature type="transmembrane region" description="Helical" evidence="7">
    <location>
        <begin position="499"/>
        <end position="521"/>
    </location>
</feature>
<dbReference type="OrthoDB" id="2150324at2759"/>
<dbReference type="Proteomes" id="UP000326924">
    <property type="component" value="Unassembled WGS sequence"/>
</dbReference>
<keyword evidence="5 7" id="KW-1133">Transmembrane helix</keyword>
<feature type="transmembrane region" description="Helical" evidence="7">
    <location>
        <begin position="450"/>
        <end position="472"/>
    </location>
</feature>
<feature type="transmembrane region" description="Helical" evidence="7">
    <location>
        <begin position="181"/>
        <end position="200"/>
    </location>
</feature>
<evidence type="ECO:0000259" key="10">
    <source>
        <dbReference type="Pfam" id="PF14703"/>
    </source>
</evidence>
<dbReference type="InterPro" id="IPR032880">
    <property type="entry name" value="CSC1/OSCA1-like_N"/>
</dbReference>
<feature type="transmembrane region" description="Helical" evidence="7">
    <location>
        <begin position="610"/>
        <end position="641"/>
    </location>
</feature>
<evidence type="ECO:0000256" key="6">
    <source>
        <dbReference type="ARBA" id="ARBA00023136"/>
    </source>
</evidence>
<dbReference type="EMBL" id="VXIS01000007">
    <property type="protein sequence ID" value="KAA8914317.1"/>
    <property type="molecule type" value="Genomic_DNA"/>
</dbReference>
<dbReference type="InterPro" id="IPR003864">
    <property type="entry name" value="CSC1/OSCA1-like_7TM"/>
</dbReference>
<keyword evidence="3" id="KW-0813">Transport</keyword>
<dbReference type="GO" id="GO:0005227">
    <property type="term" value="F:calcium-activated cation channel activity"/>
    <property type="evidence" value="ECO:0007669"/>
    <property type="project" value="InterPro"/>
</dbReference>
<evidence type="ECO:0000256" key="3">
    <source>
        <dbReference type="ARBA" id="ARBA00022448"/>
    </source>
</evidence>
<evidence type="ECO:0000259" key="9">
    <source>
        <dbReference type="Pfam" id="PF13967"/>
    </source>
</evidence>
<keyword evidence="12" id="KW-1185">Reference proteome</keyword>
<comment type="caution">
    <text evidence="11">The sequence shown here is derived from an EMBL/GenBank/DDBJ whole genome shotgun (WGS) entry which is preliminary data.</text>
</comment>
<gene>
    <name evidence="11" type="ORF">FN846DRAFT_771446</name>
</gene>
<organism evidence="11 12">
    <name type="scientific">Sphaerosporella brunnea</name>
    <dbReference type="NCBI Taxonomy" id="1250544"/>
    <lineage>
        <taxon>Eukaryota</taxon>
        <taxon>Fungi</taxon>
        <taxon>Dikarya</taxon>
        <taxon>Ascomycota</taxon>
        <taxon>Pezizomycotina</taxon>
        <taxon>Pezizomycetes</taxon>
        <taxon>Pezizales</taxon>
        <taxon>Pyronemataceae</taxon>
        <taxon>Sphaerosporella</taxon>
    </lineage>
</organism>
<evidence type="ECO:0000256" key="5">
    <source>
        <dbReference type="ARBA" id="ARBA00022989"/>
    </source>
</evidence>
<sequence>MGGDSCQITNGWSLIKRTAGEDALNAFLSLVQSPFKQAFTTDAFIASLGSSIGISALILAGWCVLRPYHSVVYAPKLRVADEKRSLPPVGKGYFAWIAPLIKCHESDLVDKIGMDAIIFLRFMRLCRTLFFFLGILGCLIMIPVNVSCNMKSPAFKATATYKPDKSWFMIMAPNYTWGECMWAHVVIAYLFTFILMYLLWKNYREVVTLRKLYFESPEYVDSLHARTLMIWDIPGSSRSDAGLSTIVNSLSVPADGTEKCSIGRNVKELPELIEMHGRAVRRLEKVLAKYLKNPDRLPATKPLCKPDKEDKAMNQNMKVDAIEYYKQRIEELEKQIVIVRKGIDDRDAMPYGFVSFPTISRAHITAKAARHKHPKGTSMQLATKPQDIIWQNLNRAKAKRKWNSLIGHVLFVLLSVLYVIPNILIAVFLSNLNNISLVWPAFTPHLAANYRIYTFVQGFLAPTITSIIYLLLPVLMRRLSAWQGDITKSSREKHVTHKLYVFFILNNLIMFTLFGTFWSSVRDLITIVDANGFSWTTVTEVHLGDRIAVAIFDVSSFWITYLLQRNLGAILDLAQLVSLIGKSFSIHFLSPTPREKIEWTAPPPFDYASYYNYFLFYVTIALCFATVQPLVLPVAFFYFLLDSFLKKYTLMYVFVTKVESGGTFWRMIFNRLLFATGLFICVVALIVWSRYNGRTACTLFPLLVILILFKIYCHRTFDPEIHYHIRGSDRDSMLSANNFNRKDRLDKRYSHPALHRNLLRPMVNGKAEHMMAQIFGNGPGRDGQGGIGMDSMQHGKAGKKVPIAGFEVVQEEDMDFANFKNRAEFGDDHGGGGILYGDEHSIMGTMTPPPGFGSPASSRPGSPVIGHQVAMASPLGTGGNAFSGGGYFPVVGQAPPRSPHFAPASLHRPESPYDYTYTDHRSETGSVTHLLNDQHHPAPYRSHYYEEYRGDR</sequence>
<evidence type="ECO:0000256" key="4">
    <source>
        <dbReference type="ARBA" id="ARBA00022692"/>
    </source>
</evidence>
<feature type="domain" description="CSC1/OSCA1-like cytosolic" evidence="10">
    <location>
        <begin position="225"/>
        <end position="392"/>
    </location>
</feature>
<feature type="transmembrane region" description="Helical" evidence="7">
    <location>
        <begin position="405"/>
        <end position="430"/>
    </location>
</feature>
<dbReference type="InterPro" id="IPR027815">
    <property type="entry name" value="CSC1/OSCA1-like_cyt"/>
</dbReference>
<dbReference type="PANTHER" id="PTHR13018:SF149">
    <property type="entry name" value="DOMAIN PROTEIN, PUTATIVE (AFU_ORTHOLOGUE AFUA_3G11660)-RELATED"/>
    <property type="match status" value="1"/>
</dbReference>
<feature type="transmembrane region" description="Helical" evidence="7">
    <location>
        <begin position="693"/>
        <end position="713"/>
    </location>
</feature>
<protein>
    <recommendedName>
        <fullName evidence="13">DUF221-domain-containing protein</fullName>
    </recommendedName>
</protein>
<dbReference type="AlphaFoldDB" id="A0A5J5FAV7"/>
<feature type="transmembrane region" description="Helical" evidence="7">
    <location>
        <begin position="668"/>
        <end position="687"/>
    </location>
</feature>
<dbReference type="Pfam" id="PF14703">
    <property type="entry name" value="PHM7_cyt"/>
    <property type="match status" value="1"/>
</dbReference>
<feature type="domain" description="CSC1/OSCA1-like N-terminal transmembrane" evidence="9">
    <location>
        <begin position="43"/>
        <end position="202"/>
    </location>
</feature>
<dbReference type="InterPro" id="IPR045122">
    <property type="entry name" value="Csc1-like"/>
</dbReference>
<name>A0A5J5FAV7_9PEZI</name>
<evidence type="ECO:0000259" key="8">
    <source>
        <dbReference type="Pfam" id="PF02714"/>
    </source>
</evidence>
<evidence type="ECO:0000313" key="11">
    <source>
        <dbReference type="EMBL" id="KAA8914317.1"/>
    </source>
</evidence>
<keyword evidence="6 7" id="KW-0472">Membrane</keyword>
<dbReference type="PANTHER" id="PTHR13018">
    <property type="entry name" value="PROBABLE MEMBRANE PROTEIN DUF221-RELATED"/>
    <property type="match status" value="1"/>
</dbReference>
<dbReference type="GO" id="GO:0005886">
    <property type="term" value="C:plasma membrane"/>
    <property type="evidence" value="ECO:0007669"/>
    <property type="project" value="TreeGrafter"/>
</dbReference>
<evidence type="ECO:0000256" key="1">
    <source>
        <dbReference type="ARBA" id="ARBA00004141"/>
    </source>
</evidence>
<evidence type="ECO:0000256" key="7">
    <source>
        <dbReference type="SAM" id="Phobius"/>
    </source>
</evidence>
<accession>A0A5J5FAV7</accession>
<evidence type="ECO:0000256" key="2">
    <source>
        <dbReference type="ARBA" id="ARBA00007779"/>
    </source>
</evidence>
<feature type="domain" description="CSC1/OSCA1-like 7TM region" evidence="8">
    <location>
        <begin position="404"/>
        <end position="685"/>
    </location>
</feature>
<keyword evidence="4 7" id="KW-0812">Transmembrane</keyword>
<feature type="transmembrane region" description="Helical" evidence="7">
    <location>
        <begin position="541"/>
        <end position="563"/>
    </location>
</feature>
<comment type="subcellular location">
    <subcellularLocation>
        <location evidence="1">Membrane</location>
        <topology evidence="1">Multi-pass membrane protein</topology>
    </subcellularLocation>
</comment>
<reference evidence="11 12" key="1">
    <citation type="submission" date="2019-09" db="EMBL/GenBank/DDBJ databases">
        <title>Draft genome of the ectomycorrhizal ascomycete Sphaerosporella brunnea.</title>
        <authorList>
            <consortium name="DOE Joint Genome Institute"/>
            <person name="Benucci G.M."/>
            <person name="Marozzi G."/>
            <person name="Antonielli L."/>
            <person name="Sanchez S."/>
            <person name="Marco P."/>
            <person name="Wang X."/>
            <person name="Falini L.B."/>
            <person name="Barry K."/>
            <person name="Haridas S."/>
            <person name="Lipzen A."/>
            <person name="Labutti K."/>
            <person name="Grigoriev I.V."/>
            <person name="Murat C."/>
            <person name="Martin F."/>
            <person name="Albertini E."/>
            <person name="Donnini D."/>
            <person name="Bonito G."/>
        </authorList>
    </citation>
    <scope>NUCLEOTIDE SEQUENCE [LARGE SCALE GENOMIC DNA]</scope>
    <source>
        <strain evidence="11 12">Sb_GMNB300</strain>
    </source>
</reference>
<dbReference type="Pfam" id="PF13967">
    <property type="entry name" value="RSN1_TM"/>
    <property type="match status" value="1"/>
</dbReference>